<evidence type="ECO:0000256" key="1">
    <source>
        <dbReference type="SAM" id="MobiDB-lite"/>
    </source>
</evidence>
<name>V2WEW7_MONRO</name>
<feature type="compositionally biased region" description="Basic and acidic residues" evidence="1">
    <location>
        <begin position="598"/>
        <end position="608"/>
    </location>
</feature>
<dbReference type="KEGG" id="mrr:Moror_5922"/>
<evidence type="ECO:0000313" key="3">
    <source>
        <dbReference type="Proteomes" id="UP000017559"/>
    </source>
</evidence>
<dbReference type="AlphaFoldDB" id="V2WEW7"/>
<feature type="compositionally biased region" description="Acidic residues" evidence="1">
    <location>
        <begin position="582"/>
        <end position="597"/>
    </location>
</feature>
<reference evidence="2 3" key="1">
    <citation type="journal article" date="2014" name="BMC Genomics">
        <title>Genome and secretome analysis of the hemibiotrophic fungal pathogen, Moniliophthora roreri, which causes frosty pod rot disease of cacao: mechanisms of the biotrophic and necrotrophic phases.</title>
        <authorList>
            <person name="Meinhardt L.W."/>
            <person name="Costa G.G.L."/>
            <person name="Thomazella D.P.T."/>
            <person name="Teixeira P.J.P.L."/>
            <person name="Carazzolle M.F."/>
            <person name="Schuster S.C."/>
            <person name="Carlson J.E."/>
            <person name="Guiltinan M.J."/>
            <person name="Mieczkowski P."/>
            <person name="Farmer A."/>
            <person name="Ramaraj T."/>
            <person name="Crozier J."/>
            <person name="Davis R.E."/>
            <person name="Shao J."/>
            <person name="Melnick R.L."/>
            <person name="Pereira G.A.G."/>
            <person name="Bailey B.A."/>
        </authorList>
    </citation>
    <scope>NUCLEOTIDE SEQUENCE [LARGE SCALE GENOMIC DNA]</scope>
    <source>
        <strain evidence="2 3">MCA 2997</strain>
    </source>
</reference>
<sequence>MGNRHQVFLIARLVPHSNSASNKNTRSYYRCITAHHNQNCCGRQPLSAVRRFINLLQNPDNAEIIRDELRRAQGRYGRQGRRPHVHALGFPYAQYLLTQAWDMDLDHPENPHASGAGLESDVISPNGSCFGHDNDDGITIIDVTDPVNPAFCHVRDGDGPLSPQQYVRQYHPIPPKEDIRASESGRDVTDKDEEDRFVLEDVLRHIASLEGIPLLSRVVLAEPSPRSPTLLLVLQWITVFARTIGPDLNCFFGIPAKATLIKQALYSKRPFPDAGIVALSRALSLEMKKNGGVLDLVGTLFSLEQLRVLTTTVPADIVRTVRLNGQQTLEPNIIGDLTNIFPNLIRIDLLDTNISDEQILDLCRNQPQALYQLHHIIHPAFLIRTPPTRKFAMPSNVDEVKALAEQLSNDGSHGFTFHQSRIHRINNDDETFASIHFFHPETVLAGLTRYFNFLKNGREKTHRFTFAFGLCQHVPAMVLSYSLAPDLHGHTTSLATDKASEDRQHWLHRTVTGVPMSASYNPFMARGWLFVVRAAFYFYEGPEETPKYAFVKIDEAAHKAWLVDLFSALLEDRLADQGNVDDSSESEEEEEEEEEEVQRDGGTRELQVHRPSSRLPCSLPHPRVSALSSDAWKVYDARGFADAVAKEGRPRPSEEAIAASEESLQVGKLSEMEKRLGAAFGVEARPFTLMGHDEVKEFIPAAR</sequence>
<dbReference type="STRING" id="1381753.V2WEW7"/>
<gene>
    <name evidence="2" type="ORF">Moror_5922</name>
</gene>
<accession>V2WEW7</accession>
<dbReference type="Proteomes" id="UP000017559">
    <property type="component" value="Unassembled WGS sequence"/>
</dbReference>
<keyword evidence="3" id="KW-1185">Reference proteome</keyword>
<dbReference type="OrthoDB" id="3515175at2759"/>
<evidence type="ECO:0000313" key="2">
    <source>
        <dbReference type="EMBL" id="ESK85393.1"/>
    </source>
</evidence>
<comment type="caution">
    <text evidence="2">The sequence shown here is derived from an EMBL/GenBank/DDBJ whole genome shotgun (WGS) entry which is preliminary data.</text>
</comment>
<dbReference type="EMBL" id="AWSO01001080">
    <property type="protein sequence ID" value="ESK85393.1"/>
    <property type="molecule type" value="Genomic_DNA"/>
</dbReference>
<feature type="region of interest" description="Disordered" evidence="1">
    <location>
        <begin position="577"/>
        <end position="617"/>
    </location>
</feature>
<dbReference type="HOGENOM" id="CLU_017203_0_0_1"/>
<organism evidence="2 3">
    <name type="scientific">Moniliophthora roreri (strain MCA 2997)</name>
    <name type="common">Cocoa frosty pod rot fungus</name>
    <name type="synonym">Crinipellis roreri</name>
    <dbReference type="NCBI Taxonomy" id="1381753"/>
    <lineage>
        <taxon>Eukaryota</taxon>
        <taxon>Fungi</taxon>
        <taxon>Dikarya</taxon>
        <taxon>Basidiomycota</taxon>
        <taxon>Agaricomycotina</taxon>
        <taxon>Agaricomycetes</taxon>
        <taxon>Agaricomycetidae</taxon>
        <taxon>Agaricales</taxon>
        <taxon>Marasmiineae</taxon>
        <taxon>Marasmiaceae</taxon>
        <taxon>Moniliophthora</taxon>
    </lineage>
</organism>
<proteinExistence type="predicted"/>
<protein>
    <submittedName>
        <fullName evidence="2">Uncharacterized protein</fullName>
    </submittedName>
</protein>